<organism evidence="2 3">
    <name type="scientific">Caballeronia mineralivorans PML1(12)</name>
    <dbReference type="NCBI Taxonomy" id="908627"/>
    <lineage>
        <taxon>Bacteria</taxon>
        <taxon>Pseudomonadati</taxon>
        <taxon>Pseudomonadota</taxon>
        <taxon>Betaproteobacteria</taxon>
        <taxon>Burkholderiales</taxon>
        <taxon>Burkholderiaceae</taxon>
        <taxon>Caballeronia</taxon>
    </lineage>
</organism>
<keyword evidence="1" id="KW-1133">Transmembrane helix</keyword>
<accession>A0A0J1CU09</accession>
<evidence type="ECO:0000313" key="2">
    <source>
        <dbReference type="EMBL" id="KLU24072.1"/>
    </source>
</evidence>
<gene>
    <name evidence="2" type="ORF">EOS_21870</name>
</gene>
<keyword evidence="1" id="KW-0812">Transmembrane</keyword>
<protein>
    <submittedName>
        <fullName evidence="2">Membrane protein</fullName>
    </submittedName>
</protein>
<reference evidence="2 3" key="1">
    <citation type="journal article" date="2015" name="Genome Announc.">
        <title>Draft Genome Sequence of Burkholderia sp. Strain PML1(12), an Ectomycorrhizosphere-Inhabiting Bacterium with Effective Mineral-Weathering Ability.</title>
        <authorList>
            <person name="Uroz S."/>
            <person name="Oger P."/>
        </authorList>
    </citation>
    <scope>NUCLEOTIDE SEQUENCE [LARGE SCALE GENOMIC DNA]</scope>
    <source>
        <strain evidence="3">PML1(12)</strain>
    </source>
</reference>
<keyword evidence="1" id="KW-0472">Membrane</keyword>
<feature type="transmembrane region" description="Helical" evidence="1">
    <location>
        <begin position="83"/>
        <end position="103"/>
    </location>
</feature>
<evidence type="ECO:0000313" key="3">
    <source>
        <dbReference type="Proteomes" id="UP000035963"/>
    </source>
</evidence>
<dbReference type="PATRIC" id="fig|908627.4.peg.4884"/>
<dbReference type="Proteomes" id="UP000035963">
    <property type="component" value="Unassembled WGS sequence"/>
</dbReference>
<name>A0A0J1CU09_9BURK</name>
<keyword evidence="3" id="KW-1185">Reference proteome</keyword>
<dbReference type="InterPro" id="IPR046513">
    <property type="entry name" value="DUF6691"/>
</dbReference>
<feature type="transmembrane region" description="Helical" evidence="1">
    <location>
        <begin position="109"/>
        <end position="133"/>
    </location>
</feature>
<proteinExistence type="predicted"/>
<comment type="caution">
    <text evidence="2">The sequence shown here is derived from an EMBL/GenBank/DDBJ whole genome shotgun (WGS) entry which is preliminary data.</text>
</comment>
<feature type="transmembrane region" description="Helical" evidence="1">
    <location>
        <begin position="44"/>
        <end position="62"/>
    </location>
</feature>
<sequence length="149" mass="15462">MASMRNLSSLLVGLLFGFGLILSGMANPAKVLGFLDLAGQWDPSLAFVMIGAIALASIGFFASRRAGKPLFDQTKHLPAKKKIDVQLIMGSAIFGVGWGIAGFCPGPAVVAAGAAKTAAVIFLAAMLAGMLAFKLLDARRNIEPNSNAR</sequence>
<evidence type="ECO:0000256" key="1">
    <source>
        <dbReference type="SAM" id="Phobius"/>
    </source>
</evidence>
<dbReference type="AlphaFoldDB" id="A0A0J1CU09"/>
<dbReference type="EMBL" id="AEJF01000135">
    <property type="protein sequence ID" value="KLU24072.1"/>
    <property type="molecule type" value="Genomic_DNA"/>
</dbReference>
<dbReference type="Pfam" id="PF20398">
    <property type="entry name" value="DUF6691"/>
    <property type="match status" value="1"/>
</dbReference>